<dbReference type="RefSeq" id="WP_081182882.1">
    <property type="nucleotide sequence ID" value="NZ_MJEB01000015.1"/>
</dbReference>
<dbReference type="InterPro" id="IPR013783">
    <property type="entry name" value="Ig-like_fold"/>
</dbReference>
<comment type="caution">
    <text evidence="2">The sequence shown here is derived from an EMBL/GenBank/DDBJ whole genome shotgun (WGS) entry which is preliminary data.</text>
</comment>
<evidence type="ECO:0000259" key="1">
    <source>
        <dbReference type="Pfam" id="PF16403"/>
    </source>
</evidence>
<dbReference type="SUPFAM" id="SSF49899">
    <property type="entry name" value="Concanavalin A-like lectins/glucanases"/>
    <property type="match status" value="1"/>
</dbReference>
<reference evidence="2 3" key="1">
    <citation type="journal article" date="2017" name="BMC Microbiol.">
        <title>Comparative genomics of Enterococcus spp. isolated from bovine feces.</title>
        <authorList>
            <person name="Beukers A.G."/>
            <person name="Zaheer R."/>
            <person name="Goji N."/>
            <person name="Amoako K.K."/>
            <person name="Chaves A.V."/>
            <person name="Ward M.P."/>
            <person name="McAllister T.A."/>
        </authorList>
    </citation>
    <scope>NUCLEOTIDE SEQUENCE [LARGE SCALE GENOMIC DNA]</scope>
    <source>
        <strain evidence="2 3">F1129D 143</strain>
    </source>
</reference>
<dbReference type="EMBL" id="MJEA01000002">
    <property type="protein sequence ID" value="OQO71204.1"/>
    <property type="molecule type" value="Genomic_DNA"/>
</dbReference>
<dbReference type="Proteomes" id="UP000192477">
    <property type="component" value="Unassembled WGS sequence"/>
</dbReference>
<dbReference type="InterPro" id="IPR032179">
    <property type="entry name" value="Cry22Aa_Ig-like"/>
</dbReference>
<gene>
    <name evidence="2" type="ORF">BH747_04235</name>
</gene>
<dbReference type="STRING" id="112904.BH747_04235"/>
<protein>
    <recommendedName>
        <fullName evidence="1">Pesticidal crystal protein Cry22Aa Ig-like domain-containing protein</fullName>
    </recommendedName>
</protein>
<organism evidence="2 3">
    <name type="scientific">Enterococcus villorum</name>
    <dbReference type="NCBI Taxonomy" id="112904"/>
    <lineage>
        <taxon>Bacteria</taxon>
        <taxon>Bacillati</taxon>
        <taxon>Bacillota</taxon>
        <taxon>Bacilli</taxon>
        <taxon>Lactobacillales</taxon>
        <taxon>Enterococcaceae</taxon>
        <taxon>Enterococcus</taxon>
    </lineage>
</organism>
<sequence length="490" mass="53533">MKRNSFYKKVCLGTIGMVGLGIVGTTINGVAANGLVNENSAISQMEQQSNFDLKDIFAFNGSAIQIDSNTAQLTETKQMLKGTISGIVSLDMNYDFLLDMDVNLGENVNGADGVGVAFHQGAIGDIGANGGGLGIRGLKKGIGFELDTYSKAPDRDDADTSFNHAQMVGAHGGFVSTDANSGFLTALAPMQQIKFTPNTFKKLTLKWNSKQQIITADYDGQHWELKNPNIDKSKKYTFTIGAATGEHFNTHTVRINQFAAVFEKPELNANDIDILQDELFDPFDKRINLSAYDSIDGDLTDKIKVAENNVDPSVPGTYQVTYEVKNSAGEVARKTITVTVKIKDTWPDGQTANWKMFSGDDIELVKDPVNALVGDYTFYADKHASVYKIFKGDEALEANATYRATVYFKPDEAILTNHHVKLSLKEDTASNESREIFNTTLARDGVLSDKGYYRITTTFKVGEGETTPLINVENYKAGYIGSINISKVSG</sequence>
<dbReference type="AlphaFoldDB" id="A0A1V8YRL0"/>
<dbReference type="Gene3D" id="2.60.40.10">
    <property type="entry name" value="Immunoglobulins"/>
    <property type="match status" value="1"/>
</dbReference>
<dbReference type="Pfam" id="PF16403">
    <property type="entry name" value="Bact_surface_Ig-like"/>
    <property type="match status" value="1"/>
</dbReference>
<dbReference type="Pfam" id="PF18483">
    <property type="entry name" value="Lectin_L-type_dom"/>
    <property type="match status" value="1"/>
</dbReference>
<accession>A0A1V8YRL0</accession>
<dbReference type="Gene3D" id="2.60.120.200">
    <property type="match status" value="1"/>
</dbReference>
<proteinExistence type="predicted"/>
<dbReference type="OrthoDB" id="2195004at2"/>
<dbReference type="InterPro" id="IPR013320">
    <property type="entry name" value="ConA-like_dom_sf"/>
</dbReference>
<evidence type="ECO:0000313" key="2">
    <source>
        <dbReference type="EMBL" id="OQO71204.1"/>
    </source>
</evidence>
<name>A0A1V8YRL0_9ENTE</name>
<feature type="domain" description="Pesticidal crystal protein Cry22Aa Ig-like" evidence="1">
    <location>
        <begin position="288"/>
        <end position="340"/>
    </location>
</feature>
<evidence type="ECO:0000313" key="3">
    <source>
        <dbReference type="Proteomes" id="UP000192477"/>
    </source>
</evidence>